<dbReference type="InParanoid" id="A0A1Y2D3Y2"/>
<keyword evidence="3" id="KW-0862">Zinc</keyword>
<dbReference type="AlphaFoldDB" id="A0A1Y2D3Y2"/>
<keyword evidence="7" id="KW-1185">Reference proteome</keyword>
<comment type="caution">
    <text evidence="6">The sequence shown here is derived from an EMBL/GenBank/DDBJ whole genome shotgun (WGS) entry which is preliminary data.</text>
</comment>
<protein>
    <recommendedName>
        <fullName evidence="5">MYND-type domain-containing protein</fullName>
    </recommendedName>
</protein>
<dbReference type="OrthoDB" id="3149405at2759"/>
<sequence length="212" mass="23854">MASTSTAPPAPVSLPLRTLQLSAPAHDPTGPAPTVCLARQGDYFVLAHSTLVDDMTPPLWAVLSVMAHEDPFPGFSLGGKGSGEMFWIKTYSENKGILEQLVEAGWVKVTGRTLKQGFVTLPMVEVQLEESEISHQCPHCEMFEQVGDAERFKRCQKCKKRYYCSREHQELDWPEHKKDCKLLALDRRAEVENRKRRETAAYFGEGAEKFTL</sequence>
<dbReference type="Pfam" id="PF01753">
    <property type="entry name" value="zf-MYND"/>
    <property type="match status" value="1"/>
</dbReference>
<name>A0A1Y2D3Y2_9BASI</name>
<gene>
    <name evidence="6" type="ORF">BCR35DRAFT_310478</name>
</gene>
<proteinExistence type="predicted"/>
<dbReference type="EMBL" id="MCGR01000102">
    <property type="protein sequence ID" value="ORY53982.1"/>
    <property type="molecule type" value="Genomic_DNA"/>
</dbReference>
<evidence type="ECO:0000256" key="4">
    <source>
        <dbReference type="PROSITE-ProRule" id="PRU00134"/>
    </source>
</evidence>
<dbReference type="SUPFAM" id="SSF144232">
    <property type="entry name" value="HIT/MYND zinc finger-like"/>
    <property type="match status" value="1"/>
</dbReference>
<evidence type="ECO:0000259" key="5">
    <source>
        <dbReference type="PROSITE" id="PS50865"/>
    </source>
</evidence>
<dbReference type="PROSITE" id="PS50865">
    <property type="entry name" value="ZF_MYND_2"/>
    <property type="match status" value="1"/>
</dbReference>
<keyword evidence="2 4" id="KW-0863">Zinc-finger</keyword>
<dbReference type="STRING" id="106004.A0A1Y2D3Y2"/>
<dbReference type="Gene3D" id="6.10.140.2220">
    <property type="match status" value="1"/>
</dbReference>
<dbReference type="GO" id="GO:0008270">
    <property type="term" value="F:zinc ion binding"/>
    <property type="evidence" value="ECO:0007669"/>
    <property type="project" value="UniProtKB-KW"/>
</dbReference>
<organism evidence="6 7">
    <name type="scientific">Leucosporidium creatinivorum</name>
    <dbReference type="NCBI Taxonomy" id="106004"/>
    <lineage>
        <taxon>Eukaryota</taxon>
        <taxon>Fungi</taxon>
        <taxon>Dikarya</taxon>
        <taxon>Basidiomycota</taxon>
        <taxon>Pucciniomycotina</taxon>
        <taxon>Microbotryomycetes</taxon>
        <taxon>Leucosporidiales</taxon>
        <taxon>Leucosporidium</taxon>
    </lineage>
</organism>
<dbReference type="Proteomes" id="UP000193467">
    <property type="component" value="Unassembled WGS sequence"/>
</dbReference>
<evidence type="ECO:0000256" key="2">
    <source>
        <dbReference type="ARBA" id="ARBA00022771"/>
    </source>
</evidence>
<evidence type="ECO:0000313" key="7">
    <source>
        <dbReference type="Proteomes" id="UP000193467"/>
    </source>
</evidence>
<dbReference type="InterPro" id="IPR002893">
    <property type="entry name" value="Znf_MYND"/>
</dbReference>
<feature type="domain" description="MYND-type" evidence="5">
    <location>
        <begin position="137"/>
        <end position="180"/>
    </location>
</feature>
<reference evidence="6 7" key="1">
    <citation type="submission" date="2016-07" db="EMBL/GenBank/DDBJ databases">
        <title>Pervasive Adenine N6-methylation of Active Genes in Fungi.</title>
        <authorList>
            <consortium name="DOE Joint Genome Institute"/>
            <person name="Mondo S.J."/>
            <person name="Dannebaum R.O."/>
            <person name="Kuo R.C."/>
            <person name="Labutti K."/>
            <person name="Haridas S."/>
            <person name="Kuo A."/>
            <person name="Salamov A."/>
            <person name="Ahrendt S.R."/>
            <person name="Lipzen A."/>
            <person name="Sullivan W."/>
            <person name="Andreopoulos W.B."/>
            <person name="Clum A."/>
            <person name="Lindquist E."/>
            <person name="Daum C."/>
            <person name="Ramamoorthy G.K."/>
            <person name="Gryganskyi A."/>
            <person name="Culley D."/>
            <person name="Magnuson J.K."/>
            <person name="James T.Y."/>
            <person name="O'Malley M.A."/>
            <person name="Stajich J.E."/>
            <person name="Spatafora J.W."/>
            <person name="Visel A."/>
            <person name="Grigoriev I.V."/>
        </authorList>
    </citation>
    <scope>NUCLEOTIDE SEQUENCE [LARGE SCALE GENOMIC DNA]</scope>
    <source>
        <strain evidence="6 7">62-1032</strain>
    </source>
</reference>
<accession>A0A1Y2D3Y2</accession>
<keyword evidence="1" id="KW-0479">Metal-binding</keyword>
<evidence type="ECO:0000256" key="1">
    <source>
        <dbReference type="ARBA" id="ARBA00022723"/>
    </source>
</evidence>
<evidence type="ECO:0000313" key="6">
    <source>
        <dbReference type="EMBL" id="ORY53982.1"/>
    </source>
</evidence>
<evidence type="ECO:0000256" key="3">
    <source>
        <dbReference type="ARBA" id="ARBA00022833"/>
    </source>
</evidence>